<evidence type="ECO:0000256" key="6">
    <source>
        <dbReference type="ARBA" id="ARBA00060850"/>
    </source>
</evidence>
<feature type="compositionally biased region" description="Basic and acidic residues" evidence="7">
    <location>
        <begin position="80"/>
        <end position="90"/>
    </location>
</feature>
<comment type="similarity">
    <text evidence="6">Belongs to the WRKY group III family.</text>
</comment>
<evidence type="ECO:0000256" key="5">
    <source>
        <dbReference type="ARBA" id="ARBA00023242"/>
    </source>
</evidence>
<dbReference type="PROSITE" id="PS50811">
    <property type="entry name" value="WRKY"/>
    <property type="match status" value="1"/>
</dbReference>
<dbReference type="InterPro" id="IPR036576">
    <property type="entry name" value="WRKY_dom_sf"/>
</dbReference>
<evidence type="ECO:0000256" key="1">
    <source>
        <dbReference type="ARBA" id="ARBA00004123"/>
    </source>
</evidence>
<feature type="region of interest" description="Disordered" evidence="7">
    <location>
        <begin position="224"/>
        <end position="248"/>
    </location>
</feature>
<sequence>MENVGAWDPSQLIGELTQGQELTRQLEALLDRPSPPEQWKSLVQSIQSALDKAISMAKSSSDSPAGTDSPRSVSGSPRSESSDRAALRDLERREMCKKRKTLPKWTSQVRVCSGAGLEGPPDDGFSWRKYGQKDILGAKYPRGYYRCTHRNAQGCQATKQVQRSDENPSVFDVTYRGNHTCAPRGSSSSPAPAKGQGGEHDSSANPFLLGFRSGLTVKTEGLDERDPAASPAFSFPSTPASRGKPEAHIFSSPSTPLDNPLVGGFSPAFISPTASGSSYFPVSPCQVGGGGGFGGRPHLLGLESDLTEIISTAASATSSPAVDLDFMLQAEFDPSFPFDASFFY</sequence>
<dbReference type="FunFam" id="2.20.25.80:FF:000009">
    <property type="entry name" value="WRKY transcription factor 53"/>
    <property type="match status" value="1"/>
</dbReference>
<dbReference type="Gene3D" id="2.20.25.80">
    <property type="entry name" value="WRKY domain"/>
    <property type="match status" value="1"/>
</dbReference>
<reference evidence="9" key="1">
    <citation type="submission" date="2015-07" db="EMBL/GenBank/DDBJ databases">
        <title>Transcriptome Assembly of Anthurium amnicola.</title>
        <authorList>
            <person name="Suzuki J."/>
        </authorList>
    </citation>
    <scope>NUCLEOTIDE SEQUENCE</scope>
</reference>
<dbReference type="InterPro" id="IPR003657">
    <property type="entry name" value="WRKY_dom"/>
</dbReference>
<feature type="compositionally biased region" description="Polar residues" evidence="7">
    <location>
        <begin position="57"/>
        <end position="66"/>
    </location>
</feature>
<gene>
    <name evidence="9" type="primary">WRKY41_0</name>
    <name evidence="9" type="ORF">g.101398</name>
</gene>
<dbReference type="PANTHER" id="PTHR32096">
    <property type="entry name" value="WRKY TRANSCRIPTION FACTOR 30-RELATED-RELATED"/>
    <property type="match status" value="1"/>
</dbReference>
<protein>
    <submittedName>
        <fullName evidence="9">Putative WRKY transcription factor 41</fullName>
    </submittedName>
</protein>
<dbReference type="InterPro" id="IPR044810">
    <property type="entry name" value="WRKY_plant"/>
</dbReference>
<proteinExistence type="inferred from homology"/>
<feature type="region of interest" description="Disordered" evidence="7">
    <location>
        <begin position="53"/>
        <end position="90"/>
    </location>
</feature>
<dbReference type="GO" id="GO:0000976">
    <property type="term" value="F:transcription cis-regulatory region binding"/>
    <property type="evidence" value="ECO:0007669"/>
    <property type="project" value="TreeGrafter"/>
</dbReference>
<dbReference type="GO" id="GO:0005634">
    <property type="term" value="C:nucleus"/>
    <property type="evidence" value="ECO:0007669"/>
    <property type="project" value="UniProtKB-SubCell"/>
</dbReference>
<keyword evidence="3" id="KW-0238">DNA-binding</keyword>
<keyword evidence="2" id="KW-0805">Transcription regulation</keyword>
<evidence type="ECO:0000256" key="4">
    <source>
        <dbReference type="ARBA" id="ARBA00023163"/>
    </source>
</evidence>
<keyword evidence="4" id="KW-0804">Transcription</keyword>
<evidence type="ECO:0000313" key="9">
    <source>
        <dbReference type="EMBL" id="JAT57252.1"/>
    </source>
</evidence>
<name>A0A1D1YRM0_9ARAE</name>
<accession>A0A1D1YRM0</accession>
<dbReference type="GO" id="GO:0010150">
    <property type="term" value="P:leaf senescence"/>
    <property type="evidence" value="ECO:0007669"/>
    <property type="project" value="UniProtKB-ARBA"/>
</dbReference>
<dbReference type="SMART" id="SM00774">
    <property type="entry name" value="WRKY"/>
    <property type="match status" value="1"/>
</dbReference>
<dbReference type="PANTHER" id="PTHR32096:SF146">
    <property type="entry name" value="WRKY TRANSCRIPTION FACTOR 19-RELATED"/>
    <property type="match status" value="1"/>
</dbReference>
<dbReference type="SUPFAM" id="SSF118290">
    <property type="entry name" value="WRKY DNA-binding domain"/>
    <property type="match status" value="1"/>
</dbReference>
<feature type="compositionally biased region" description="Low complexity" evidence="7">
    <location>
        <begin position="228"/>
        <end position="241"/>
    </location>
</feature>
<evidence type="ECO:0000259" key="8">
    <source>
        <dbReference type="PROSITE" id="PS50811"/>
    </source>
</evidence>
<feature type="compositionally biased region" description="Low complexity" evidence="7">
    <location>
        <begin position="182"/>
        <end position="194"/>
    </location>
</feature>
<evidence type="ECO:0000256" key="7">
    <source>
        <dbReference type="SAM" id="MobiDB-lite"/>
    </source>
</evidence>
<dbReference type="GO" id="GO:0042542">
    <property type="term" value="P:response to hydrogen peroxide"/>
    <property type="evidence" value="ECO:0007669"/>
    <property type="project" value="UniProtKB-ARBA"/>
</dbReference>
<dbReference type="Pfam" id="PF03106">
    <property type="entry name" value="WRKY"/>
    <property type="match status" value="1"/>
</dbReference>
<comment type="subcellular location">
    <subcellularLocation>
        <location evidence="1">Nucleus</location>
    </subcellularLocation>
</comment>
<dbReference type="AlphaFoldDB" id="A0A1D1YRM0"/>
<evidence type="ECO:0000256" key="2">
    <source>
        <dbReference type="ARBA" id="ARBA00023015"/>
    </source>
</evidence>
<evidence type="ECO:0000256" key="3">
    <source>
        <dbReference type="ARBA" id="ARBA00023125"/>
    </source>
</evidence>
<feature type="domain" description="WRKY" evidence="8">
    <location>
        <begin position="122"/>
        <end position="179"/>
    </location>
</feature>
<dbReference type="GO" id="GO:0010193">
    <property type="term" value="P:response to ozone"/>
    <property type="evidence" value="ECO:0007669"/>
    <property type="project" value="UniProtKB-ARBA"/>
</dbReference>
<dbReference type="GO" id="GO:0009751">
    <property type="term" value="P:response to salicylic acid"/>
    <property type="evidence" value="ECO:0007669"/>
    <property type="project" value="UniProtKB-ARBA"/>
</dbReference>
<dbReference type="EMBL" id="GDJX01010684">
    <property type="protein sequence ID" value="JAT57252.1"/>
    <property type="molecule type" value="Transcribed_RNA"/>
</dbReference>
<feature type="region of interest" description="Disordered" evidence="7">
    <location>
        <begin position="177"/>
        <end position="205"/>
    </location>
</feature>
<keyword evidence="5" id="KW-0539">Nucleus</keyword>
<organism evidence="9">
    <name type="scientific">Anthurium amnicola</name>
    <dbReference type="NCBI Taxonomy" id="1678845"/>
    <lineage>
        <taxon>Eukaryota</taxon>
        <taxon>Viridiplantae</taxon>
        <taxon>Streptophyta</taxon>
        <taxon>Embryophyta</taxon>
        <taxon>Tracheophyta</taxon>
        <taxon>Spermatophyta</taxon>
        <taxon>Magnoliopsida</taxon>
        <taxon>Liliopsida</taxon>
        <taxon>Araceae</taxon>
        <taxon>Pothoideae</taxon>
        <taxon>Potheae</taxon>
        <taxon>Anthurium</taxon>
    </lineage>
</organism>
<dbReference type="GO" id="GO:0003700">
    <property type="term" value="F:DNA-binding transcription factor activity"/>
    <property type="evidence" value="ECO:0007669"/>
    <property type="project" value="InterPro"/>
</dbReference>
<feature type="compositionally biased region" description="Low complexity" evidence="7">
    <location>
        <begin position="69"/>
        <end position="79"/>
    </location>
</feature>